<dbReference type="Gene3D" id="3.90.640.10">
    <property type="entry name" value="Actin, Chain A, domain 4"/>
    <property type="match status" value="1"/>
</dbReference>
<evidence type="ECO:0000256" key="4">
    <source>
        <dbReference type="ARBA" id="ARBA00022737"/>
    </source>
</evidence>
<dbReference type="Gene3D" id="3.30.420.40">
    <property type="match status" value="1"/>
</dbReference>
<gene>
    <name evidence="14" type="ORF">XENOCAPTIV_025367</name>
</gene>
<evidence type="ECO:0000259" key="12">
    <source>
        <dbReference type="PROSITE" id="PS50089"/>
    </source>
</evidence>
<dbReference type="InterPro" id="IPR013083">
    <property type="entry name" value="Znf_RING/FYVE/PHD"/>
</dbReference>
<dbReference type="SUPFAM" id="SSF53067">
    <property type="entry name" value="Actin-like ATPase domain"/>
    <property type="match status" value="1"/>
</dbReference>
<keyword evidence="5" id="KW-0547">Nucleotide-binding</keyword>
<dbReference type="Gene3D" id="3.30.40.10">
    <property type="entry name" value="Zinc/RING finger domain, C3HC4 (zinc finger)"/>
    <property type="match status" value="1"/>
</dbReference>
<organism evidence="14 15">
    <name type="scientific">Xenoophorus captivus</name>
    <dbReference type="NCBI Taxonomy" id="1517983"/>
    <lineage>
        <taxon>Eukaryota</taxon>
        <taxon>Metazoa</taxon>
        <taxon>Chordata</taxon>
        <taxon>Craniata</taxon>
        <taxon>Vertebrata</taxon>
        <taxon>Euteleostomi</taxon>
        <taxon>Actinopterygii</taxon>
        <taxon>Neopterygii</taxon>
        <taxon>Teleostei</taxon>
        <taxon>Neoteleostei</taxon>
        <taxon>Acanthomorphata</taxon>
        <taxon>Ovalentaria</taxon>
        <taxon>Atherinomorphae</taxon>
        <taxon>Cyprinodontiformes</taxon>
        <taxon>Goodeidae</taxon>
        <taxon>Xenoophorus</taxon>
    </lineage>
</organism>
<keyword evidence="2" id="KW-0808">Transferase</keyword>
<dbReference type="InterPro" id="IPR044066">
    <property type="entry name" value="TRIAD_supradom"/>
</dbReference>
<feature type="domain" description="RING-type" evidence="12">
    <location>
        <begin position="410"/>
        <end position="455"/>
    </location>
</feature>
<feature type="region of interest" description="Disordered" evidence="11">
    <location>
        <begin position="344"/>
        <end position="374"/>
    </location>
</feature>
<evidence type="ECO:0000259" key="13">
    <source>
        <dbReference type="PROSITE" id="PS51873"/>
    </source>
</evidence>
<evidence type="ECO:0000256" key="9">
    <source>
        <dbReference type="ARBA" id="ARBA00022840"/>
    </source>
</evidence>
<dbReference type="InterPro" id="IPR013126">
    <property type="entry name" value="Hsp_70_fam"/>
</dbReference>
<dbReference type="SUPFAM" id="SSF57850">
    <property type="entry name" value="RING/U-box"/>
    <property type="match status" value="2"/>
</dbReference>
<comment type="caution">
    <text evidence="14">The sequence shown here is derived from an EMBL/GenBank/DDBJ whole genome shotgun (WGS) entry which is preliminary data.</text>
</comment>
<dbReference type="Gene3D" id="2.20.25.20">
    <property type="match status" value="1"/>
</dbReference>
<evidence type="ECO:0000256" key="3">
    <source>
        <dbReference type="ARBA" id="ARBA00022723"/>
    </source>
</evidence>
<comment type="similarity">
    <text evidence="1">Belongs to the heat shock protein 70 family.</text>
</comment>
<feature type="compositionally biased region" description="Basic and acidic residues" evidence="11">
    <location>
        <begin position="349"/>
        <end position="364"/>
    </location>
</feature>
<dbReference type="SMART" id="SM00647">
    <property type="entry name" value="IBR"/>
    <property type="match status" value="1"/>
</dbReference>
<evidence type="ECO:0000313" key="14">
    <source>
        <dbReference type="EMBL" id="MEQ2197205.1"/>
    </source>
</evidence>
<dbReference type="PANTHER" id="PTHR45639:SF6">
    <property type="entry name" value="HEAT SHOCK 70 KDA PROTEIN 4"/>
    <property type="match status" value="1"/>
</dbReference>
<evidence type="ECO:0000256" key="11">
    <source>
        <dbReference type="SAM" id="MobiDB-lite"/>
    </source>
</evidence>
<evidence type="ECO:0000256" key="5">
    <source>
        <dbReference type="ARBA" id="ARBA00022741"/>
    </source>
</evidence>
<dbReference type="InterPro" id="IPR001841">
    <property type="entry name" value="Znf_RING"/>
</dbReference>
<dbReference type="PROSITE" id="PS00518">
    <property type="entry name" value="ZF_RING_1"/>
    <property type="match status" value="1"/>
</dbReference>
<keyword evidence="8" id="KW-0862">Zinc</keyword>
<protein>
    <recommendedName>
        <fullName evidence="16">RBR-type E3 ubiquitin transferase</fullName>
    </recommendedName>
</protein>
<keyword evidence="9" id="KW-0067">ATP-binding</keyword>
<dbReference type="PROSITE" id="PS51873">
    <property type="entry name" value="TRIAD"/>
    <property type="match status" value="1"/>
</dbReference>
<evidence type="ECO:0000313" key="15">
    <source>
        <dbReference type="Proteomes" id="UP001434883"/>
    </source>
</evidence>
<keyword evidence="7" id="KW-0833">Ubl conjugation pathway</keyword>
<evidence type="ECO:0008006" key="16">
    <source>
        <dbReference type="Google" id="ProtNLM"/>
    </source>
</evidence>
<dbReference type="SUPFAM" id="SSF100934">
    <property type="entry name" value="Heat shock protein 70kD (HSP70), C-terminal subdomain"/>
    <property type="match status" value="2"/>
</dbReference>
<keyword evidence="4" id="KW-0677">Repeat</keyword>
<feature type="non-terminal residue" evidence="14">
    <location>
        <position position="1"/>
    </location>
</feature>
<evidence type="ECO:0000256" key="8">
    <source>
        <dbReference type="ARBA" id="ARBA00022833"/>
    </source>
</evidence>
<dbReference type="InterPro" id="IPR043129">
    <property type="entry name" value="ATPase_NBD"/>
</dbReference>
<sequence>FDSDLGGKDFDDILVNHFCEEFAKKYKLDVSSKPRALVRLYQECEKLKKLMSANSSDLPLNIECFMNDIDVASKLNRGQFEEMCAGLLAKVEGPLRSIMEQTIREFSITDVVPYSISLKWNSAAEEGLGYECFYSHPRTTQNSAVLFHVWATGSTTLFLIDDNDRDAFTLKLEDTETWLYEDGEDQQKQVYIDKLAELKTIGQPIRDRYMEAEERPKAFEELGRQIQMYMKIVEAYKAKDEQYDHLDELEVTRVDKQVNEAMAWMNTKINQQNSQDLTVDPVVKVGEIKSKAKENELLALASIYDEEEFRQAESAQGGEIQLCLELPPDFKLVVKGTSVTGAQCVSPSEKPEEKKPEVNKEISEQHFSSSSQLDPRAVVLKDPHSDPLPQLLDFDEGQRQRVFDSKVFCCGICFSDKLGSNCLCFKGCQHVYCKVCMAEYFQIQIRDGNVQCLNCPEPECTSLATPSQVRPADYLKFSVHICFNHLVISLLVFVIQVKQLVDDELFARYDRLLLQSSLDLMADVVYCPRQSCGTAVMVEPDTTMGICSVCQYAFCTLCKLGYHGVSHCKITADDLRNIRDEYLSSTSEGQKFMEQRFGKRVVQKAVEESFSRDWLKENCKCCPRCGTNIQVAFTSP</sequence>
<dbReference type="Gene3D" id="1.20.1270.10">
    <property type="match status" value="1"/>
</dbReference>
<accession>A0ABV0QMY3</accession>
<dbReference type="Proteomes" id="UP001434883">
    <property type="component" value="Unassembled WGS sequence"/>
</dbReference>
<evidence type="ECO:0000256" key="10">
    <source>
        <dbReference type="PROSITE-ProRule" id="PRU00175"/>
    </source>
</evidence>
<dbReference type="PANTHER" id="PTHR45639">
    <property type="entry name" value="HSC70CB, ISOFORM G-RELATED"/>
    <property type="match status" value="1"/>
</dbReference>
<dbReference type="InterPro" id="IPR017907">
    <property type="entry name" value="Znf_RING_CS"/>
</dbReference>
<evidence type="ECO:0000256" key="6">
    <source>
        <dbReference type="ARBA" id="ARBA00022771"/>
    </source>
</evidence>
<keyword evidence="15" id="KW-1185">Reference proteome</keyword>
<name>A0ABV0QMY3_9TELE</name>
<reference evidence="14 15" key="1">
    <citation type="submission" date="2021-06" db="EMBL/GenBank/DDBJ databases">
        <authorList>
            <person name="Palmer J.M."/>
        </authorList>
    </citation>
    <scope>NUCLEOTIDE SEQUENCE [LARGE SCALE GENOMIC DNA]</scope>
    <source>
        <strain evidence="14 15">XC_2019</strain>
        <tissue evidence="14">Muscle</tissue>
    </source>
</reference>
<dbReference type="CDD" id="cd20341">
    <property type="entry name" value="BRcat_RBR_RNF14"/>
    <property type="match status" value="1"/>
</dbReference>
<feature type="domain" description="RING-type" evidence="13">
    <location>
        <begin position="406"/>
        <end position="636"/>
    </location>
</feature>
<evidence type="ECO:0000256" key="1">
    <source>
        <dbReference type="ARBA" id="ARBA00007381"/>
    </source>
</evidence>
<evidence type="ECO:0000256" key="2">
    <source>
        <dbReference type="ARBA" id="ARBA00022679"/>
    </source>
</evidence>
<dbReference type="PROSITE" id="PS50089">
    <property type="entry name" value="ZF_RING_2"/>
    <property type="match status" value="1"/>
</dbReference>
<evidence type="ECO:0000256" key="7">
    <source>
        <dbReference type="ARBA" id="ARBA00022786"/>
    </source>
</evidence>
<dbReference type="CDD" id="cd16628">
    <property type="entry name" value="RING-HC_RBR_RNF14"/>
    <property type="match status" value="1"/>
</dbReference>
<keyword evidence="6 10" id="KW-0863">Zinc-finger</keyword>
<dbReference type="Pfam" id="PF01485">
    <property type="entry name" value="IBR"/>
    <property type="match status" value="1"/>
</dbReference>
<keyword evidence="3" id="KW-0479">Metal-binding</keyword>
<dbReference type="InterPro" id="IPR031128">
    <property type="entry name" value="RNF14_RING-HC_Zfn"/>
</dbReference>
<dbReference type="EMBL" id="JAHRIN010017416">
    <property type="protein sequence ID" value="MEQ2197205.1"/>
    <property type="molecule type" value="Genomic_DNA"/>
</dbReference>
<dbReference type="Pfam" id="PF00012">
    <property type="entry name" value="HSP70"/>
    <property type="match status" value="1"/>
</dbReference>
<dbReference type="InterPro" id="IPR002867">
    <property type="entry name" value="IBR_dom"/>
</dbReference>
<proteinExistence type="inferred from homology"/>
<dbReference type="InterPro" id="IPR029048">
    <property type="entry name" value="HSP70_C_sf"/>
</dbReference>